<dbReference type="CDD" id="cd08233">
    <property type="entry name" value="butanediol_DH_like"/>
    <property type="match status" value="1"/>
</dbReference>
<keyword evidence="9" id="KW-1185">Reference proteome</keyword>
<keyword evidence="4 6" id="KW-0862">Zinc</keyword>
<comment type="similarity">
    <text evidence="2 6">Belongs to the zinc-containing alcohol dehydrogenase family.</text>
</comment>
<evidence type="ECO:0000256" key="3">
    <source>
        <dbReference type="ARBA" id="ARBA00022723"/>
    </source>
</evidence>
<evidence type="ECO:0000256" key="1">
    <source>
        <dbReference type="ARBA" id="ARBA00001947"/>
    </source>
</evidence>
<dbReference type="PANTHER" id="PTHR43161">
    <property type="entry name" value="SORBITOL DEHYDROGENASE"/>
    <property type="match status" value="1"/>
</dbReference>
<evidence type="ECO:0000313" key="9">
    <source>
        <dbReference type="Proteomes" id="UP001431181"/>
    </source>
</evidence>
<evidence type="ECO:0000259" key="7">
    <source>
        <dbReference type="SMART" id="SM00829"/>
    </source>
</evidence>
<organism evidence="8 9">
    <name type="scientific">Marinomonas rhodophyticola</name>
    <dbReference type="NCBI Taxonomy" id="2992803"/>
    <lineage>
        <taxon>Bacteria</taxon>
        <taxon>Pseudomonadati</taxon>
        <taxon>Pseudomonadota</taxon>
        <taxon>Gammaproteobacteria</taxon>
        <taxon>Oceanospirillales</taxon>
        <taxon>Oceanospirillaceae</taxon>
        <taxon>Marinomonas</taxon>
    </lineage>
</organism>
<dbReference type="InterPro" id="IPR013154">
    <property type="entry name" value="ADH-like_N"/>
</dbReference>
<dbReference type="Gene3D" id="3.40.50.720">
    <property type="entry name" value="NAD(P)-binding Rossmann-like Domain"/>
    <property type="match status" value="1"/>
</dbReference>
<comment type="cofactor">
    <cofactor evidence="1 6">
        <name>Zn(2+)</name>
        <dbReference type="ChEBI" id="CHEBI:29105"/>
    </cofactor>
</comment>
<dbReference type="Gene3D" id="3.90.180.10">
    <property type="entry name" value="Medium-chain alcohol dehydrogenases, catalytic domain"/>
    <property type="match status" value="1"/>
</dbReference>
<reference evidence="8" key="1">
    <citation type="submission" date="2022-11" db="EMBL/GenBank/DDBJ databases">
        <title>Marinomonas sp. nov., isolated from marine algae.</title>
        <authorList>
            <person name="Choi D.G."/>
            <person name="Kim J.M."/>
            <person name="Lee J.K."/>
            <person name="Baek J.H."/>
            <person name="Jeon C.O."/>
        </authorList>
    </citation>
    <scope>NUCLEOTIDE SEQUENCE</scope>
    <source>
        <strain evidence="8">KJ51-3</strain>
    </source>
</reference>
<proteinExistence type="inferred from homology"/>
<dbReference type="SUPFAM" id="SSF50129">
    <property type="entry name" value="GroES-like"/>
    <property type="match status" value="1"/>
</dbReference>
<dbReference type="SMART" id="SM00829">
    <property type="entry name" value="PKS_ER"/>
    <property type="match status" value="1"/>
</dbReference>
<keyword evidence="5" id="KW-0560">Oxidoreductase</keyword>
<dbReference type="PROSITE" id="PS00059">
    <property type="entry name" value="ADH_ZINC"/>
    <property type="match status" value="1"/>
</dbReference>
<dbReference type="PANTHER" id="PTHR43161:SF26">
    <property type="entry name" value="GALACTITOL 1-PHOSPHATE 5-DEHYDROGENASE"/>
    <property type="match status" value="1"/>
</dbReference>
<keyword evidence="3 6" id="KW-0479">Metal-binding</keyword>
<evidence type="ECO:0000313" key="8">
    <source>
        <dbReference type="EMBL" id="MCW4631431.1"/>
    </source>
</evidence>
<dbReference type="InterPro" id="IPR036291">
    <property type="entry name" value="NAD(P)-bd_dom_sf"/>
</dbReference>
<comment type="caution">
    <text evidence="8">The sequence shown here is derived from an EMBL/GenBank/DDBJ whole genome shotgun (WGS) entry which is preliminary data.</text>
</comment>
<evidence type="ECO:0000256" key="4">
    <source>
        <dbReference type="ARBA" id="ARBA00022833"/>
    </source>
</evidence>
<evidence type="ECO:0000256" key="5">
    <source>
        <dbReference type="ARBA" id="ARBA00023002"/>
    </source>
</evidence>
<name>A0ABT3KLL0_9GAMM</name>
<dbReference type="InterPro" id="IPR011032">
    <property type="entry name" value="GroES-like_sf"/>
</dbReference>
<dbReference type="EMBL" id="JAPEUL010000012">
    <property type="protein sequence ID" value="MCW4631431.1"/>
    <property type="molecule type" value="Genomic_DNA"/>
</dbReference>
<dbReference type="SUPFAM" id="SSF51735">
    <property type="entry name" value="NAD(P)-binding Rossmann-fold domains"/>
    <property type="match status" value="1"/>
</dbReference>
<dbReference type="Proteomes" id="UP001431181">
    <property type="component" value="Unassembled WGS sequence"/>
</dbReference>
<protein>
    <submittedName>
        <fullName evidence="8">2,3-butanediol dehydrogenase</fullName>
    </submittedName>
</protein>
<feature type="domain" description="Enoyl reductase (ER)" evidence="7">
    <location>
        <begin position="7"/>
        <end position="345"/>
    </location>
</feature>
<dbReference type="InterPro" id="IPR002328">
    <property type="entry name" value="ADH_Zn_CS"/>
</dbReference>
<dbReference type="Pfam" id="PF00107">
    <property type="entry name" value="ADH_zinc_N"/>
    <property type="match status" value="1"/>
</dbReference>
<evidence type="ECO:0000256" key="2">
    <source>
        <dbReference type="ARBA" id="ARBA00008072"/>
    </source>
</evidence>
<sequence>MQALRWHNAKNIKVESVELSPIKPDEVEVSVAYCGICGSDLHEYIDGPHAIPVNSCHPISGAYAPITLGHEFCGTVSQVGAEVVGINVGDRVAVEPEYRCGHCQYCKKGQYNLCESMGFIGLMGNGGFASKVNVPSYMLHLLPNNVSFEQAGVLEPAAVALHAINQSSLQVGQSCIVYGLGPIGLLIIILAKLKGIENICAVDMSEERRSFAKKLGATATFDAKKSDVMSDIEMYMPSGYDVAFEAVGHQATLTNSIHSVKKGGEVILVGLMGDVTINAFYLVNNEIKLISSVGYRNVYPELIQYISQGTLDIAQIVTKKVLLDNVVEEGFESLIKDKSQIKVLVSPAEFIS</sequence>
<dbReference type="RefSeq" id="WP_265220763.1">
    <property type="nucleotide sequence ID" value="NZ_JAPEUL010000012.1"/>
</dbReference>
<dbReference type="InterPro" id="IPR020843">
    <property type="entry name" value="ER"/>
</dbReference>
<accession>A0ABT3KLL0</accession>
<gene>
    <name evidence="8" type="ORF">ONZ52_21995</name>
</gene>
<evidence type="ECO:0000256" key="6">
    <source>
        <dbReference type="RuleBase" id="RU361277"/>
    </source>
</evidence>
<dbReference type="Pfam" id="PF08240">
    <property type="entry name" value="ADH_N"/>
    <property type="match status" value="1"/>
</dbReference>
<dbReference type="InterPro" id="IPR013149">
    <property type="entry name" value="ADH-like_C"/>
</dbReference>